<accession>A0ABY1FIE7</accession>
<name>A0ABY1FIE7_9GAMM</name>
<dbReference type="SUPFAM" id="SSF53756">
    <property type="entry name" value="UDP-Glycosyltransferase/glycogen phosphorylase"/>
    <property type="match status" value="1"/>
</dbReference>
<evidence type="ECO:0000259" key="1">
    <source>
        <dbReference type="Pfam" id="PF13477"/>
    </source>
</evidence>
<dbReference type="Proteomes" id="UP000199211">
    <property type="component" value="Unassembled WGS sequence"/>
</dbReference>
<reference evidence="2 3" key="1">
    <citation type="submission" date="2016-10" db="EMBL/GenBank/DDBJ databases">
        <authorList>
            <person name="Varghese N."/>
            <person name="Submissions S."/>
        </authorList>
    </citation>
    <scope>NUCLEOTIDE SEQUENCE [LARGE SCALE GENOMIC DNA]</scope>
    <source>
        <strain evidence="2 3">DSM 26291</strain>
    </source>
</reference>
<keyword evidence="3" id="KW-1185">Reference proteome</keyword>
<sequence>MFSSRRGIIEEYLKQGWTVVLVTSDDEYSAELVRLGARLEVIQFNRGGFSIGSDFMAGWMLMKIARKWSPSIVHFFHAKPVIMGTLVMRFKLGDSVLIVNTITGLGHAFIRGGLITRFASLGYRKALPKANCTIFQNHDDWSLFLENEWVPRSKTKLIAGSGVSLERFSYVDRADRSGVEPVIVMLGRLIYQKGVSEFCEVAKRVRWEIPGARFLWAGEEDPVHPDSVDLNWFKSLEEVGYIGRLSDVAPLLAQADLLLFPSYREGVPRAVMEAAATGLPTIAFDVPGVREVVEEGRTGYLVPDINIEEMGSRVLELLENKELRLELGKNAAELAKNAFDIKAVQKAYLNVYRELGVDI</sequence>
<dbReference type="Gene3D" id="3.40.50.2000">
    <property type="entry name" value="Glycogen Phosphorylase B"/>
    <property type="match status" value="2"/>
</dbReference>
<protein>
    <submittedName>
        <fullName evidence="2">Glycosyltransferase involved in cell wall bisynthesis</fullName>
    </submittedName>
</protein>
<dbReference type="EMBL" id="FOTV01000001">
    <property type="protein sequence ID" value="SFL41135.1"/>
    <property type="molecule type" value="Genomic_DNA"/>
</dbReference>
<evidence type="ECO:0000313" key="2">
    <source>
        <dbReference type="EMBL" id="SFL41135.1"/>
    </source>
</evidence>
<dbReference type="Pfam" id="PF13477">
    <property type="entry name" value="Glyco_trans_4_2"/>
    <property type="match status" value="1"/>
</dbReference>
<dbReference type="PANTHER" id="PTHR12526">
    <property type="entry name" value="GLYCOSYLTRANSFERASE"/>
    <property type="match status" value="1"/>
</dbReference>
<proteinExistence type="predicted"/>
<evidence type="ECO:0000313" key="3">
    <source>
        <dbReference type="Proteomes" id="UP000199211"/>
    </source>
</evidence>
<dbReference type="PANTHER" id="PTHR12526:SF638">
    <property type="entry name" value="SPORE COAT PROTEIN SA"/>
    <property type="match status" value="1"/>
</dbReference>
<gene>
    <name evidence="2" type="ORF">SAMN04487868_101369</name>
</gene>
<feature type="domain" description="Glycosyltransferase subfamily 4-like N-terminal" evidence="1">
    <location>
        <begin position="9"/>
        <end position="137"/>
    </location>
</feature>
<dbReference type="CDD" id="cd03808">
    <property type="entry name" value="GT4_CapM-like"/>
    <property type="match status" value="1"/>
</dbReference>
<dbReference type="Pfam" id="PF13692">
    <property type="entry name" value="Glyco_trans_1_4"/>
    <property type="match status" value="1"/>
</dbReference>
<organism evidence="2 3">
    <name type="scientific">Marinobacter salarius</name>
    <dbReference type="NCBI Taxonomy" id="1420917"/>
    <lineage>
        <taxon>Bacteria</taxon>
        <taxon>Pseudomonadati</taxon>
        <taxon>Pseudomonadota</taxon>
        <taxon>Gammaproteobacteria</taxon>
        <taxon>Pseudomonadales</taxon>
        <taxon>Marinobacteraceae</taxon>
        <taxon>Marinobacter</taxon>
    </lineage>
</organism>
<comment type="caution">
    <text evidence="2">The sequence shown here is derived from an EMBL/GenBank/DDBJ whole genome shotgun (WGS) entry which is preliminary data.</text>
</comment>
<dbReference type="InterPro" id="IPR028098">
    <property type="entry name" value="Glyco_trans_4-like_N"/>
</dbReference>